<keyword evidence="2" id="KW-0472">Membrane</keyword>
<feature type="transmembrane region" description="Helical" evidence="2">
    <location>
        <begin position="109"/>
        <end position="131"/>
    </location>
</feature>
<feature type="compositionally biased region" description="Acidic residues" evidence="1">
    <location>
        <begin position="389"/>
        <end position="398"/>
    </location>
</feature>
<feature type="compositionally biased region" description="Basic and acidic residues" evidence="1">
    <location>
        <begin position="1"/>
        <end position="14"/>
    </location>
</feature>
<name>A0ABT6WN38_9ACTN</name>
<keyword evidence="2" id="KW-0812">Transmembrane</keyword>
<feature type="transmembrane region" description="Helical" evidence="2">
    <location>
        <begin position="156"/>
        <end position="176"/>
    </location>
</feature>
<dbReference type="GO" id="GO:0003743">
    <property type="term" value="F:translation initiation factor activity"/>
    <property type="evidence" value="ECO:0007669"/>
    <property type="project" value="UniProtKB-KW"/>
</dbReference>
<organism evidence="3 4">
    <name type="scientific">Actinoplanes sandaracinus</name>
    <dbReference type="NCBI Taxonomy" id="3045177"/>
    <lineage>
        <taxon>Bacteria</taxon>
        <taxon>Bacillati</taxon>
        <taxon>Actinomycetota</taxon>
        <taxon>Actinomycetes</taxon>
        <taxon>Micromonosporales</taxon>
        <taxon>Micromonosporaceae</taxon>
        <taxon>Actinoplanes</taxon>
    </lineage>
</organism>
<keyword evidence="3" id="KW-0648">Protein biosynthesis</keyword>
<evidence type="ECO:0000256" key="1">
    <source>
        <dbReference type="SAM" id="MobiDB-lite"/>
    </source>
</evidence>
<feature type="compositionally biased region" description="Pro residues" evidence="1">
    <location>
        <begin position="326"/>
        <end position="337"/>
    </location>
</feature>
<feature type="compositionally biased region" description="Basic and acidic residues" evidence="1">
    <location>
        <begin position="414"/>
        <end position="439"/>
    </location>
</feature>
<keyword evidence="3" id="KW-0396">Initiation factor</keyword>
<dbReference type="RefSeq" id="WP_282761966.1">
    <property type="nucleotide sequence ID" value="NZ_JASCTH010000013.1"/>
</dbReference>
<feature type="compositionally biased region" description="Basic and acidic residues" evidence="1">
    <location>
        <begin position="595"/>
        <end position="607"/>
    </location>
</feature>
<accession>A0ABT6WN38</accession>
<feature type="transmembrane region" description="Helical" evidence="2">
    <location>
        <begin position="42"/>
        <end position="62"/>
    </location>
</feature>
<reference evidence="3 4" key="1">
    <citation type="submission" date="2023-05" db="EMBL/GenBank/DDBJ databases">
        <title>Actinoplanes sp. NEAU-A12 genome sequencing.</title>
        <authorList>
            <person name="Wang Z.-S."/>
        </authorList>
    </citation>
    <scope>NUCLEOTIDE SEQUENCE [LARGE SCALE GENOMIC DNA]</scope>
    <source>
        <strain evidence="3 4">NEAU-A12</strain>
    </source>
</reference>
<feature type="transmembrane region" description="Helical" evidence="2">
    <location>
        <begin position="68"/>
        <end position="97"/>
    </location>
</feature>
<dbReference type="EMBL" id="JASCTH010000013">
    <property type="protein sequence ID" value="MDI6101134.1"/>
    <property type="molecule type" value="Genomic_DNA"/>
</dbReference>
<sequence>MGCDRTKENEESMARSKNTKATAPRVAVDVGSTGTRPASGPAVALLVLSILAAVWAVAMMTAPGRRAYYYFFAYVDYFVGVVSLVSLSITIMVGLVATDRLVLSIRQRVLLQSAHRTTGVIAVGALFVHVWTKFTKDFIGLIDIFVPFLVDGPNGLYVGLGTISGWIMVLVMWSGIARAKFIGRGRPWMWRGIHAISYLMWPIALTHGLSAGRPADTWVTVSYVVCVLGVLVGLAVRLSVSLNRRKDFASPAGVGAVKPQETGKLLPTAAAPIRRSSRRAEPATDLLAPAAGPSVPAWNEPVAGPSVPAWNEPVARPVSPAWNEPPARPVSPAPAPVARPVSAVPDLVDEDYPPRRRPEPEAPAPRQRRSVEDDERYDSQTRLSRRDVEEELYEYDDEPAPRARGARSQEIYDEAPRGRGRRFDDDDEPAPRPRLRDEVETTGARMRRAELESTSTRMRRDDLESTSVRMRRDDPAATGTRMRRDEIESTSARMRRYEEEEPAPRAPRREPDYPEYDDRPRGRRRAEEDYEEVPRPRAARYADEPAPRPARGARYEEEPPRRPSRSEFVDFADDPAYPVDDTPTLVDTGSRRARRGESGRGGRRGPDDGDDGYFSQLRGDMRESN</sequence>
<keyword evidence="4" id="KW-1185">Reference proteome</keyword>
<gene>
    <name evidence="3" type="ORF">QLQ12_21195</name>
</gene>
<feature type="region of interest" description="Disordered" evidence="1">
    <location>
        <begin position="1"/>
        <end position="26"/>
    </location>
</feature>
<proteinExistence type="predicted"/>
<evidence type="ECO:0000256" key="2">
    <source>
        <dbReference type="SAM" id="Phobius"/>
    </source>
</evidence>
<feature type="transmembrane region" description="Helical" evidence="2">
    <location>
        <begin position="188"/>
        <end position="205"/>
    </location>
</feature>
<comment type="caution">
    <text evidence="3">The sequence shown here is derived from an EMBL/GenBank/DDBJ whole genome shotgun (WGS) entry which is preliminary data.</text>
</comment>
<keyword evidence="2" id="KW-1133">Transmembrane helix</keyword>
<feature type="compositionally biased region" description="Basic and acidic residues" evidence="1">
    <location>
        <begin position="553"/>
        <end position="568"/>
    </location>
</feature>
<protein>
    <submittedName>
        <fullName evidence="3">Translation initiation factor III</fullName>
    </submittedName>
</protein>
<dbReference type="Proteomes" id="UP001241758">
    <property type="component" value="Unassembled WGS sequence"/>
</dbReference>
<feature type="compositionally biased region" description="Basic and acidic residues" evidence="1">
    <location>
        <begin position="507"/>
        <end position="520"/>
    </location>
</feature>
<evidence type="ECO:0000313" key="4">
    <source>
        <dbReference type="Proteomes" id="UP001241758"/>
    </source>
</evidence>
<feature type="transmembrane region" description="Helical" evidence="2">
    <location>
        <begin position="217"/>
        <end position="236"/>
    </location>
</feature>
<evidence type="ECO:0000313" key="3">
    <source>
        <dbReference type="EMBL" id="MDI6101134.1"/>
    </source>
</evidence>
<feature type="region of interest" description="Disordered" evidence="1">
    <location>
        <begin position="320"/>
        <end position="625"/>
    </location>
</feature>
<feature type="compositionally biased region" description="Basic and acidic residues" evidence="1">
    <location>
        <begin position="532"/>
        <end position="546"/>
    </location>
</feature>